<reference evidence="2 3" key="1">
    <citation type="submission" date="2019-05" db="EMBL/GenBank/DDBJ databases">
        <title>Algicella ahnfeltiae gen. nov., sp. nov., a novel marine bacterium of the family Flavobacteriaceae isolated from a red alga.</title>
        <authorList>
            <person name="Nedashkovskaya O.I."/>
            <person name="Kukhlevskiy A.D."/>
            <person name="Kim S.-G."/>
            <person name="Zhukova N.V."/>
            <person name="Mikhailov V.V."/>
        </authorList>
    </citation>
    <scope>NUCLEOTIDE SEQUENCE [LARGE SCALE GENOMIC DNA]</scope>
    <source>
        <strain evidence="2 3">10Alg115</strain>
    </source>
</reference>
<proteinExistence type="predicted"/>
<dbReference type="KEGG" id="fbe:FF125_06750"/>
<dbReference type="RefSeq" id="WP_138949045.1">
    <property type="nucleotide sequence ID" value="NZ_CP040749.1"/>
</dbReference>
<feature type="signal peptide" evidence="1">
    <location>
        <begin position="1"/>
        <end position="19"/>
    </location>
</feature>
<keyword evidence="1" id="KW-0732">Signal</keyword>
<gene>
    <name evidence="2" type="ORF">FF125_06750</name>
</gene>
<dbReference type="EMBL" id="CP040749">
    <property type="protein sequence ID" value="QCX38140.1"/>
    <property type="molecule type" value="Genomic_DNA"/>
</dbReference>
<organism evidence="2 3">
    <name type="scientific">Aureibaculum algae</name>
    <dbReference type="NCBI Taxonomy" id="2584122"/>
    <lineage>
        <taxon>Bacteria</taxon>
        <taxon>Pseudomonadati</taxon>
        <taxon>Bacteroidota</taxon>
        <taxon>Flavobacteriia</taxon>
        <taxon>Flavobacteriales</taxon>
        <taxon>Flavobacteriaceae</taxon>
        <taxon>Aureibaculum</taxon>
    </lineage>
</organism>
<accession>A0A5B7TPJ9</accession>
<evidence type="ECO:0000313" key="3">
    <source>
        <dbReference type="Proteomes" id="UP000306229"/>
    </source>
</evidence>
<evidence type="ECO:0000313" key="2">
    <source>
        <dbReference type="EMBL" id="QCX38140.1"/>
    </source>
</evidence>
<dbReference type="AlphaFoldDB" id="A0A5B7TPJ9"/>
<protein>
    <submittedName>
        <fullName evidence="2">Uncharacterized protein</fullName>
    </submittedName>
</protein>
<dbReference type="Proteomes" id="UP000306229">
    <property type="component" value="Chromosome"/>
</dbReference>
<keyword evidence="3" id="KW-1185">Reference proteome</keyword>
<dbReference type="OrthoDB" id="665255at2"/>
<feature type="chain" id="PRO_5022965788" evidence="1">
    <location>
        <begin position="20"/>
        <end position="186"/>
    </location>
</feature>
<sequence length="186" mass="21843">MNKHVITLILLIVSFSIFAQNISKDSIINFDELSENEIYNIQNEGWTLTSLHNKISLTNFSNKDYILFFSIHCKESKMPSFLIEFTNNYRDGYRGGLDFTSSKSERFKKIVFLIDEEMFENPFKNYDKVTFENFRTALKKGTTLTIKFFDNEMNPDTGKKELILNRAIDFKLNNNHLLDETVDCEK</sequence>
<evidence type="ECO:0000256" key="1">
    <source>
        <dbReference type="SAM" id="SignalP"/>
    </source>
</evidence>
<name>A0A5B7TPJ9_9FLAO</name>